<dbReference type="InterPro" id="IPR029058">
    <property type="entry name" value="AB_hydrolase_fold"/>
</dbReference>
<reference evidence="2 3" key="1">
    <citation type="submission" date="2019-04" db="EMBL/GenBank/DDBJ databases">
        <title>Flavobacterium sp. strain DS2-A Genome sequencing and assembly.</title>
        <authorList>
            <person name="Kim I."/>
        </authorList>
    </citation>
    <scope>NUCLEOTIDE SEQUENCE [LARGE SCALE GENOMIC DNA]</scope>
    <source>
        <strain evidence="2 3">DS2-A</strain>
    </source>
</reference>
<dbReference type="CDD" id="cd00519">
    <property type="entry name" value="Lipase_3"/>
    <property type="match status" value="1"/>
</dbReference>
<dbReference type="InterPro" id="IPR002921">
    <property type="entry name" value="Fungal_lipase-type"/>
</dbReference>
<dbReference type="PANTHER" id="PTHR45856">
    <property type="entry name" value="ALPHA/BETA-HYDROLASES SUPERFAMILY PROTEIN"/>
    <property type="match status" value="1"/>
</dbReference>
<evidence type="ECO:0000259" key="1">
    <source>
        <dbReference type="Pfam" id="PF01764"/>
    </source>
</evidence>
<comment type="caution">
    <text evidence="2">The sequence shown here is derived from an EMBL/GenBank/DDBJ whole genome shotgun (WGS) entry which is preliminary data.</text>
</comment>
<keyword evidence="3" id="KW-1185">Reference proteome</keyword>
<feature type="domain" description="Fungal lipase-type" evidence="1">
    <location>
        <begin position="82"/>
        <end position="238"/>
    </location>
</feature>
<dbReference type="Pfam" id="PF01764">
    <property type="entry name" value="Lipase_3"/>
    <property type="match status" value="1"/>
</dbReference>
<accession>A0A4Z0L572</accession>
<evidence type="ECO:0000313" key="3">
    <source>
        <dbReference type="Proteomes" id="UP000297407"/>
    </source>
</evidence>
<dbReference type="AlphaFoldDB" id="A0A4Z0L572"/>
<dbReference type="EMBL" id="SRLH01000009">
    <property type="protein sequence ID" value="TGD56712.1"/>
    <property type="molecule type" value="Genomic_DNA"/>
</dbReference>
<dbReference type="InterPro" id="IPR051218">
    <property type="entry name" value="Sec_MonoDiacylglyc_Lipase"/>
</dbReference>
<gene>
    <name evidence="2" type="ORF">E4635_14820</name>
</gene>
<name>A0A4Z0L572_9FLAO</name>
<evidence type="ECO:0000313" key="2">
    <source>
        <dbReference type="EMBL" id="TGD56712.1"/>
    </source>
</evidence>
<proteinExistence type="predicted"/>
<dbReference type="OrthoDB" id="927373at2"/>
<dbReference type="RefSeq" id="WP_135527485.1">
    <property type="nucleotide sequence ID" value="NZ_SRLH01000009.1"/>
</dbReference>
<protein>
    <submittedName>
        <fullName evidence="2">Lipase family protein</fullName>
    </submittedName>
</protein>
<dbReference type="Proteomes" id="UP000297407">
    <property type="component" value="Unassembled WGS sequence"/>
</dbReference>
<dbReference type="PANTHER" id="PTHR45856:SF24">
    <property type="entry name" value="FUNGAL LIPASE-LIKE DOMAIN-CONTAINING PROTEIN"/>
    <property type="match status" value="1"/>
</dbReference>
<organism evidence="2 3">
    <name type="scientific">Flavobacterium humi</name>
    <dbReference type="NCBI Taxonomy" id="2562683"/>
    <lineage>
        <taxon>Bacteria</taxon>
        <taxon>Pseudomonadati</taxon>
        <taxon>Bacteroidota</taxon>
        <taxon>Flavobacteriia</taxon>
        <taxon>Flavobacteriales</taxon>
        <taxon>Flavobacteriaceae</taxon>
        <taxon>Flavobacterium</taxon>
    </lineage>
</organism>
<dbReference type="SUPFAM" id="SSF53474">
    <property type="entry name" value="alpha/beta-Hydrolases"/>
    <property type="match status" value="1"/>
</dbReference>
<dbReference type="GO" id="GO:0006629">
    <property type="term" value="P:lipid metabolic process"/>
    <property type="evidence" value="ECO:0007669"/>
    <property type="project" value="InterPro"/>
</dbReference>
<sequence>MARRLFLILFLVFSFAGYAQLRPGFDKEEYLEMMRISICSVRDSAYASDFEKPKTHRMLYQSGNIGLENSWDLWTDDKGTAVISLRGTTRSAESWLENFYAAMVPAKGTLQLDKNTTFNYQLAENPEAAVHVGWLVGMAFLAREIVPKIEQLYQNNTKDFLIMGHSQGGGIAYLLTAYLYQLQRQHLLPEDIRFKTYCSAGPKPGNLYFAYEYEALTQNGWAYNVVNPLDWVPETPFSVQTLNDFNVTNPFKDAKKAIRKEKFPRNVALGYAFSRMDNPSRKAQRNYEKFLGKMTSKLVAKYLKDLKVPDYAPTANYVRTGAMIVLPVDEAYQKQFPSNDKNVFLHHVHKPYIILASKLSFP</sequence>
<dbReference type="Gene3D" id="3.40.50.1820">
    <property type="entry name" value="alpha/beta hydrolase"/>
    <property type="match status" value="1"/>
</dbReference>